<proteinExistence type="predicted"/>
<keyword evidence="1" id="KW-1133">Transmembrane helix</keyword>
<gene>
    <name evidence="2" type="ORF">A2074_01600</name>
</gene>
<evidence type="ECO:0000313" key="3">
    <source>
        <dbReference type="Proteomes" id="UP000178086"/>
    </source>
</evidence>
<organism evidence="2 3">
    <name type="scientific">Candidatus Aquicultor primus</name>
    <dbReference type="NCBI Taxonomy" id="1797195"/>
    <lineage>
        <taxon>Bacteria</taxon>
        <taxon>Bacillati</taxon>
        <taxon>Actinomycetota</taxon>
        <taxon>Candidatus Aquicultoria</taxon>
        <taxon>Candidatus Aquicultorales</taxon>
        <taxon>Candidatus Aquicultoraceae</taxon>
        <taxon>Candidatus Aquicultor</taxon>
    </lineage>
</organism>
<keyword evidence="1" id="KW-0812">Transmembrane</keyword>
<accession>A0A1F2UKA2</accession>
<reference evidence="2 3" key="1">
    <citation type="journal article" date="2016" name="Nat. Commun.">
        <title>Thousands of microbial genomes shed light on interconnected biogeochemical processes in an aquifer system.</title>
        <authorList>
            <person name="Anantharaman K."/>
            <person name="Brown C.T."/>
            <person name="Hug L.A."/>
            <person name="Sharon I."/>
            <person name="Castelle C.J."/>
            <person name="Probst A.J."/>
            <person name="Thomas B.C."/>
            <person name="Singh A."/>
            <person name="Wilkins M.J."/>
            <person name="Karaoz U."/>
            <person name="Brodie E.L."/>
            <person name="Williams K.H."/>
            <person name="Hubbard S.S."/>
            <person name="Banfield J.F."/>
        </authorList>
    </citation>
    <scope>NUCLEOTIDE SEQUENCE [LARGE SCALE GENOMIC DNA]</scope>
</reference>
<sequence length="96" mass="10204">MFPGKSSPAKTGFVMFLGAFLLGLAILVLFGLLAGAFTSDEGVIATLTASPLGFIALFGATLMLAAPLIGLTIWAYDRAIQSATEQQQQQRKQRKQ</sequence>
<dbReference type="EMBL" id="MELI01000068">
    <property type="protein sequence ID" value="OFW33427.1"/>
    <property type="molecule type" value="Genomic_DNA"/>
</dbReference>
<keyword evidence="1" id="KW-0472">Membrane</keyword>
<dbReference type="Proteomes" id="UP000178086">
    <property type="component" value="Unassembled WGS sequence"/>
</dbReference>
<dbReference type="AlphaFoldDB" id="A0A1F2UKA2"/>
<evidence type="ECO:0000313" key="2">
    <source>
        <dbReference type="EMBL" id="OFW33427.1"/>
    </source>
</evidence>
<feature type="transmembrane region" description="Helical" evidence="1">
    <location>
        <begin position="54"/>
        <end position="76"/>
    </location>
</feature>
<name>A0A1F2UKA2_9ACTN</name>
<protein>
    <submittedName>
        <fullName evidence="2">Uncharacterized protein</fullName>
    </submittedName>
</protein>
<evidence type="ECO:0000256" key="1">
    <source>
        <dbReference type="SAM" id="Phobius"/>
    </source>
</evidence>
<feature type="transmembrane region" description="Helical" evidence="1">
    <location>
        <begin position="12"/>
        <end position="34"/>
    </location>
</feature>
<comment type="caution">
    <text evidence="2">The sequence shown here is derived from an EMBL/GenBank/DDBJ whole genome shotgun (WGS) entry which is preliminary data.</text>
</comment>